<dbReference type="GO" id="GO:0080120">
    <property type="term" value="P:CAAX-box protein maturation"/>
    <property type="evidence" value="ECO:0007669"/>
    <property type="project" value="UniProtKB-ARBA"/>
</dbReference>
<dbReference type="GO" id="GO:0008237">
    <property type="term" value="F:metallopeptidase activity"/>
    <property type="evidence" value="ECO:0007669"/>
    <property type="project" value="UniProtKB-KW"/>
</dbReference>
<keyword evidence="1" id="KW-0812">Transmembrane</keyword>
<dbReference type="GO" id="GO:0006508">
    <property type="term" value="P:proteolysis"/>
    <property type="evidence" value="ECO:0007669"/>
    <property type="project" value="UniProtKB-KW"/>
</dbReference>
<feature type="transmembrane region" description="Helical" evidence="1">
    <location>
        <begin position="126"/>
        <end position="147"/>
    </location>
</feature>
<evidence type="ECO:0000313" key="3">
    <source>
        <dbReference type="EMBL" id="TQD39920.1"/>
    </source>
</evidence>
<keyword evidence="3" id="KW-0645">Protease</keyword>
<feature type="transmembrane region" description="Helical" evidence="1">
    <location>
        <begin position="33"/>
        <end position="58"/>
    </location>
</feature>
<keyword evidence="3" id="KW-0378">Hydrolase</keyword>
<sequence length="279" mass="29489">MSAQEGMPGASLPPPLAPRAAAVPRPMAPLPGFFVDLGMAIGLLVALSTLFSIAAAVIEGATALSRGEPLAPDGLLHALAQPDALVMIWVTLLATGGSALIVYALRGRATPDERRRSRQALSRPSTWGWMALVGLATLAASTAIAWLGRQLGSEPVPTNQAMIQAAFEQSPLFMYAFAVLLAPAYEELLFRRVLFGRLWRAGRPWLGMVLSSAAFALIHELPGVSANSWPATVQLWLTYGFMGAAFAWVYRRTGSLGTAIGAHALNNAVACLLLVLGYA</sequence>
<keyword evidence="1" id="KW-0472">Membrane</keyword>
<evidence type="ECO:0000313" key="4">
    <source>
        <dbReference type="Proteomes" id="UP000318212"/>
    </source>
</evidence>
<dbReference type="Pfam" id="PF02517">
    <property type="entry name" value="Rce1-like"/>
    <property type="match status" value="1"/>
</dbReference>
<reference evidence="3 4" key="1">
    <citation type="submission" date="2019-06" db="EMBL/GenBank/DDBJ databases">
        <title>Lysobacter alkalisoli sp. nov. isolated from saline soil.</title>
        <authorList>
            <person name="Sun J.-Q."/>
            <person name="Xu L."/>
        </authorList>
    </citation>
    <scope>NUCLEOTIDE SEQUENCE [LARGE SCALE GENOMIC DNA]</scope>
    <source>
        <strain evidence="3 4">JCM 31130</strain>
    </source>
</reference>
<dbReference type="InterPro" id="IPR003675">
    <property type="entry name" value="Rce1/LyrA-like_dom"/>
</dbReference>
<feature type="transmembrane region" description="Helical" evidence="1">
    <location>
        <begin position="172"/>
        <end position="190"/>
    </location>
</feature>
<keyword evidence="3" id="KW-0482">Metalloprotease</keyword>
<dbReference type="Proteomes" id="UP000318212">
    <property type="component" value="Unassembled WGS sequence"/>
</dbReference>
<proteinExistence type="predicted"/>
<dbReference type="OrthoDB" id="6024813at2"/>
<dbReference type="PANTHER" id="PTHR36435">
    <property type="entry name" value="SLR1288 PROTEIN"/>
    <property type="match status" value="1"/>
</dbReference>
<dbReference type="AlphaFoldDB" id="A0A507ZQR0"/>
<dbReference type="PANTHER" id="PTHR36435:SF1">
    <property type="entry name" value="CAAX AMINO TERMINAL PROTEASE FAMILY PROTEIN"/>
    <property type="match status" value="1"/>
</dbReference>
<feature type="domain" description="CAAX prenyl protease 2/Lysostaphin resistance protein A-like" evidence="2">
    <location>
        <begin position="170"/>
        <end position="269"/>
    </location>
</feature>
<name>A0A507ZQR0_9GAMM</name>
<dbReference type="InterPro" id="IPR052710">
    <property type="entry name" value="CAAX_protease"/>
</dbReference>
<evidence type="ECO:0000259" key="2">
    <source>
        <dbReference type="Pfam" id="PF02517"/>
    </source>
</evidence>
<feature type="transmembrane region" description="Helical" evidence="1">
    <location>
        <begin position="231"/>
        <end position="249"/>
    </location>
</feature>
<accession>A0A507ZQR0</accession>
<keyword evidence="1" id="KW-1133">Transmembrane helix</keyword>
<organism evidence="3 4">
    <name type="scientific">Marilutibacter aestuarii</name>
    <dbReference type="NCBI Taxonomy" id="1706195"/>
    <lineage>
        <taxon>Bacteria</taxon>
        <taxon>Pseudomonadati</taxon>
        <taxon>Pseudomonadota</taxon>
        <taxon>Gammaproteobacteria</taxon>
        <taxon>Lysobacterales</taxon>
        <taxon>Lysobacteraceae</taxon>
        <taxon>Marilutibacter</taxon>
    </lineage>
</organism>
<dbReference type="EMBL" id="VICE01000145">
    <property type="protein sequence ID" value="TQD39920.1"/>
    <property type="molecule type" value="Genomic_DNA"/>
</dbReference>
<comment type="caution">
    <text evidence="3">The sequence shown here is derived from an EMBL/GenBank/DDBJ whole genome shotgun (WGS) entry which is preliminary data.</text>
</comment>
<feature type="transmembrane region" description="Helical" evidence="1">
    <location>
        <begin position="256"/>
        <end position="278"/>
    </location>
</feature>
<keyword evidence="4" id="KW-1185">Reference proteome</keyword>
<protein>
    <submittedName>
        <fullName evidence="3">CPBP family intramembrane metalloprotease</fullName>
    </submittedName>
</protein>
<feature type="transmembrane region" description="Helical" evidence="1">
    <location>
        <begin position="84"/>
        <end position="105"/>
    </location>
</feature>
<dbReference type="GO" id="GO:0004175">
    <property type="term" value="F:endopeptidase activity"/>
    <property type="evidence" value="ECO:0007669"/>
    <property type="project" value="UniProtKB-ARBA"/>
</dbReference>
<feature type="transmembrane region" description="Helical" evidence="1">
    <location>
        <begin position="202"/>
        <end position="219"/>
    </location>
</feature>
<gene>
    <name evidence="3" type="ORF">FKV25_14890</name>
</gene>
<evidence type="ECO:0000256" key="1">
    <source>
        <dbReference type="SAM" id="Phobius"/>
    </source>
</evidence>
<dbReference type="RefSeq" id="WP_141519575.1">
    <property type="nucleotide sequence ID" value="NZ_VICE01000145.1"/>
</dbReference>